<protein>
    <submittedName>
        <fullName evidence="2">Outer membrane protein assembly factor BamC</fullName>
    </submittedName>
</protein>
<dbReference type="Pfam" id="PF06804">
    <property type="entry name" value="Lipoprotein_18"/>
    <property type="match status" value="1"/>
</dbReference>
<dbReference type="RefSeq" id="WP_385875944.1">
    <property type="nucleotide sequence ID" value="NZ_JBHLXE010000024.1"/>
</dbReference>
<dbReference type="InterPro" id="IPR010653">
    <property type="entry name" value="NlpB/DapX"/>
</dbReference>
<keyword evidence="3" id="KW-1185">Reference proteome</keyword>
<dbReference type="Proteomes" id="UP001589758">
    <property type="component" value="Unassembled WGS sequence"/>
</dbReference>
<gene>
    <name evidence="2" type="primary">bamC</name>
    <name evidence="2" type="ORF">ACFFIT_02110</name>
</gene>
<dbReference type="PROSITE" id="PS51257">
    <property type="entry name" value="PROKAR_LIPOPROTEIN"/>
    <property type="match status" value="1"/>
</dbReference>
<evidence type="ECO:0000256" key="1">
    <source>
        <dbReference type="SAM" id="SignalP"/>
    </source>
</evidence>
<feature type="chain" id="PRO_5046790710" evidence="1">
    <location>
        <begin position="22"/>
        <end position="227"/>
    </location>
</feature>
<dbReference type="InterPro" id="IPR042268">
    <property type="entry name" value="BamC_C"/>
</dbReference>
<proteinExistence type="predicted"/>
<comment type="caution">
    <text evidence="2">The sequence shown here is derived from an EMBL/GenBank/DDBJ whole genome shotgun (WGS) entry which is preliminary data.</text>
</comment>
<reference evidence="2 3" key="1">
    <citation type="submission" date="2024-09" db="EMBL/GenBank/DDBJ databases">
        <authorList>
            <person name="Sun Q."/>
            <person name="Mori K."/>
        </authorList>
    </citation>
    <scope>NUCLEOTIDE SEQUENCE [LARGE SCALE GENOMIC DNA]</scope>
    <source>
        <strain evidence="2 3">CCM 8545</strain>
    </source>
</reference>
<dbReference type="EMBL" id="JBHLXE010000024">
    <property type="protein sequence ID" value="MFC0178897.1"/>
    <property type="molecule type" value="Genomic_DNA"/>
</dbReference>
<dbReference type="Gene3D" id="3.30.310.170">
    <property type="entry name" value="Outer membrane protein assembly factor BamC"/>
    <property type="match status" value="1"/>
</dbReference>
<feature type="signal peptide" evidence="1">
    <location>
        <begin position="1"/>
        <end position="21"/>
    </location>
</feature>
<keyword evidence="1" id="KW-0732">Signal</keyword>
<evidence type="ECO:0000313" key="2">
    <source>
        <dbReference type="EMBL" id="MFC0178897.1"/>
    </source>
</evidence>
<evidence type="ECO:0000313" key="3">
    <source>
        <dbReference type="Proteomes" id="UP001589758"/>
    </source>
</evidence>
<accession>A0ABV6C7G7</accession>
<sequence>MNNFKKSALFLSIGVSLVAIIGCSKDTSFTKKVKGTDDYLYVSNPTMINIPESMVLPASNAEYEIALPGKEGSLGEEVDITPPSLGLTSTDVQIESELVQESISDELYASVINAINAKDETSSPIVLFDANFEQVWQALLTNLPRAGFEIIEQNKSTGLIKAEYSSLSNDELTAFGMIRFNLPEGVYNIQLGDLKDKTSAQLRNEDNVYLREDLNKDLSRIFDQIIK</sequence>
<name>A0ABV6C7G7_9GAMM</name>
<organism evidence="2 3">
    <name type="scientific">Thorsellia kenyensis</name>
    <dbReference type="NCBI Taxonomy" id="1549888"/>
    <lineage>
        <taxon>Bacteria</taxon>
        <taxon>Pseudomonadati</taxon>
        <taxon>Pseudomonadota</taxon>
        <taxon>Gammaproteobacteria</taxon>
        <taxon>Enterobacterales</taxon>
        <taxon>Thorselliaceae</taxon>
        <taxon>Thorsellia</taxon>
    </lineage>
</organism>